<dbReference type="SUPFAM" id="SSF53098">
    <property type="entry name" value="Ribonuclease H-like"/>
    <property type="match status" value="1"/>
</dbReference>
<dbReference type="InterPro" id="IPR008906">
    <property type="entry name" value="HATC_C_dom"/>
</dbReference>
<feature type="domain" description="HAT C-terminal dimerisation" evidence="1">
    <location>
        <begin position="268"/>
        <end position="327"/>
    </location>
</feature>
<dbReference type="PANTHER" id="PTHR11697">
    <property type="entry name" value="GENERAL TRANSCRIPTION FACTOR 2-RELATED ZINC FINGER PROTEIN"/>
    <property type="match status" value="1"/>
</dbReference>
<dbReference type="Proteomes" id="UP001459277">
    <property type="component" value="Unassembled WGS sequence"/>
</dbReference>
<dbReference type="Pfam" id="PF14291">
    <property type="entry name" value="DUF4371"/>
    <property type="match status" value="1"/>
</dbReference>
<evidence type="ECO:0008006" key="5">
    <source>
        <dbReference type="Google" id="ProtNLM"/>
    </source>
</evidence>
<accession>A0AAW2C561</accession>
<dbReference type="AlphaFoldDB" id="A0AAW2C561"/>
<dbReference type="GO" id="GO:0046983">
    <property type="term" value="F:protein dimerization activity"/>
    <property type="evidence" value="ECO:0007669"/>
    <property type="project" value="InterPro"/>
</dbReference>
<dbReference type="Pfam" id="PF05699">
    <property type="entry name" value="Dimer_Tnp_hAT"/>
    <property type="match status" value="1"/>
</dbReference>
<sequence length="350" mass="40800">MAIILRFVDKNGFIKEHFFHVVHVRDTTTLTLKKEICAVLSRYNLHIENIRSQGYDGASNMRGEWNGLQALFLKECLYAYYVHCMAHRLQLALVKASREVKVVHQFFDYLTNIINIVVGSSKHNDELQYTQREQTENMIASNEIETGRGANQIEIIEIANILCQALQQHSQDLLNSMHLVSTTKSLIQKLRDDGWEPLLASVTSFCGQHKIDIPDLNARYTKARDFTEQEICLLKHQLQHYELDVTKHPDFQNMGTISELCRELEILEKSKFYHLIDRLIRLVLTIPVSTTTTERVFSAIKLLKTRLRNRMEDELLADNMIVYIEKEIAGNFTMEMIMDEFYSMKNRRQA</sequence>
<dbReference type="EMBL" id="JAZDWU010000008">
    <property type="protein sequence ID" value="KAK9993339.1"/>
    <property type="molecule type" value="Genomic_DNA"/>
</dbReference>
<proteinExistence type="predicted"/>
<organism evidence="3 4">
    <name type="scientific">Lithocarpus litseifolius</name>
    <dbReference type="NCBI Taxonomy" id="425828"/>
    <lineage>
        <taxon>Eukaryota</taxon>
        <taxon>Viridiplantae</taxon>
        <taxon>Streptophyta</taxon>
        <taxon>Embryophyta</taxon>
        <taxon>Tracheophyta</taxon>
        <taxon>Spermatophyta</taxon>
        <taxon>Magnoliopsida</taxon>
        <taxon>eudicotyledons</taxon>
        <taxon>Gunneridae</taxon>
        <taxon>Pentapetalae</taxon>
        <taxon>rosids</taxon>
        <taxon>fabids</taxon>
        <taxon>Fagales</taxon>
        <taxon>Fagaceae</taxon>
        <taxon>Lithocarpus</taxon>
    </lineage>
</organism>
<gene>
    <name evidence="3" type="ORF">SO802_023042</name>
</gene>
<dbReference type="InterPro" id="IPR012337">
    <property type="entry name" value="RNaseH-like_sf"/>
</dbReference>
<evidence type="ECO:0000259" key="2">
    <source>
        <dbReference type="Pfam" id="PF14291"/>
    </source>
</evidence>
<evidence type="ECO:0000259" key="1">
    <source>
        <dbReference type="Pfam" id="PF05699"/>
    </source>
</evidence>
<evidence type="ECO:0000313" key="3">
    <source>
        <dbReference type="EMBL" id="KAK9993339.1"/>
    </source>
</evidence>
<comment type="caution">
    <text evidence="3">The sequence shown here is derived from an EMBL/GenBank/DDBJ whole genome shotgun (WGS) entry which is preliminary data.</text>
</comment>
<protein>
    <recommendedName>
        <fullName evidence="5">HAT C-terminal dimerisation domain-containing protein</fullName>
    </recommendedName>
</protein>
<feature type="domain" description="DUF4371" evidence="2">
    <location>
        <begin position="1"/>
        <end position="67"/>
    </location>
</feature>
<evidence type="ECO:0000313" key="4">
    <source>
        <dbReference type="Proteomes" id="UP001459277"/>
    </source>
</evidence>
<reference evidence="3 4" key="1">
    <citation type="submission" date="2024-01" db="EMBL/GenBank/DDBJ databases">
        <title>A telomere-to-telomere, gap-free genome of sweet tea (Lithocarpus litseifolius).</title>
        <authorList>
            <person name="Zhou J."/>
        </authorList>
    </citation>
    <scope>NUCLEOTIDE SEQUENCE [LARGE SCALE GENOMIC DNA]</scope>
    <source>
        <strain evidence="3">Zhou-2022a</strain>
        <tissue evidence="3">Leaf</tissue>
    </source>
</reference>
<name>A0AAW2C561_9ROSI</name>
<dbReference type="InterPro" id="IPR025398">
    <property type="entry name" value="DUF4371"/>
</dbReference>
<keyword evidence="4" id="KW-1185">Reference proteome</keyword>
<dbReference type="InterPro" id="IPR055298">
    <property type="entry name" value="AtLOH3-like"/>
</dbReference>
<dbReference type="PANTHER" id="PTHR11697:SF230">
    <property type="entry name" value="ZINC FINGER, MYM DOMAIN CONTAINING 1"/>
    <property type="match status" value="1"/>
</dbReference>